<sequence>MVPEDGRTGAENSSGSDRTDCADHMWMKGDMMGILSAVCVVYMAVQGAHYAENEWLLECVLEDVERLAGCREVLILGDFNYHISELDGYTDVNGKLIIQLSENVQLEILNNSPRCEGQTTCWARRSATSIDYALASDGLVKSFSDIHIMWRAPQASGAITIDFGWISLKPITEGQIQNEG</sequence>
<evidence type="ECO:0000313" key="3">
    <source>
        <dbReference type="Proteomes" id="UP000821866"/>
    </source>
</evidence>
<dbReference type="Pfam" id="PF14529">
    <property type="entry name" value="Exo_endo_phos_2"/>
    <property type="match status" value="1"/>
</dbReference>
<dbReference type="EMBL" id="JABSTU010000006">
    <property type="protein sequence ID" value="KAH8028122.1"/>
    <property type="molecule type" value="Genomic_DNA"/>
</dbReference>
<accession>A0A9J6E1I6</accession>
<evidence type="ECO:0000259" key="1">
    <source>
        <dbReference type="Pfam" id="PF14529"/>
    </source>
</evidence>
<dbReference type="SUPFAM" id="SSF56219">
    <property type="entry name" value="DNase I-like"/>
    <property type="match status" value="1"/>
</dbReference>
<feature type="domain" description="Endonuclease/exonuclease/phosphatase" evidence="1">
    <location>
        <begin position="60"/>
        <end position="142"/>
    </location>
</feature>
<keyword evidence="3" id="KW-1185">Reference proteome</keyword>
<gene>
    <name evidence="2" type="ORF">HPB51_013169</name>
</gene>
<dbReference type="AlphaFoldDB" id="A0A9J6E1I6"/>
<proteinExistence type="predicted"/>
<protein>
    <recommendedName>
        <fullName evidence="1">Endonuclease/exonuclease/phosphatase domain-containing protein</fullName>
    </recommendedName>
</protein>
<organism evidence="2 3">
    <name type="scientific">Rhipicephalus microplus</name>
    <name type="common">Cattle tick</name>
    <name type="synonym">Boophilus microplus</name>
    <dbReference type="NCBI Taxonomy" id="6941"/>
    <lineage>
        <taxon>Eukaryota</taxon>
        <taxon>Metazoa</taxon>
        <taxon>Ecdysozoa</taxon>
        <taxon>Arthropoda</taxon>
        <taxon>Chelicerata</taxon>
        <taxon>Arachnida</taxon>
        <taxon>Acari</taxon>
        <taxon>Parasitiformes</taxon>
        <taxon>Ixodida</taxon>
        <taxon>Ixodoidea</taxon>
        <taxon>Ixodidae</taxon>
        <taxon>Rhipicephalinae</taxon>
        <taxon>Rhipicephalus</taxon>
        <taxon>Boophilus</taxon>
    </lineage>
</organism>
<dbReference type="InterPro" id="IPR005135">
    <property type="entry name" value="Endo/exonuclease/phosphatase"/>
</dbReference>
<name>A0A9J6E1I6_RHIMP</name>
<reference evidence="2" key="1">
    <citation type="journal article" date="2020" name="Cell">
        <title>Large-Scale Comparative Analyses of Tick Genomes Elucidate Their Genetic Diversity and Vector Capacities.</title>
        <authorList>
            <consortium name="Tick Genome and Microbiome Consortium (TIGMIC)"/>
            <person name="Jia N."/>
            <person name="Wang J."/>
            <person name="Shi W."/>
            <person name="Du L."/>
            <person name="Sun Y."/>
            <person name="Zhan W."/>
            <person name="Jiang J.F."/>
            <person name="Wang Q."/>
            <person name="Zhang B."/>
            <person name="Ji P."/>
            <person name="Bell-Sakyi L."/>
            <person name="Cui X.M."/>
            <person name="Yuan T.T."/>
            <person name="Jiang B.G."/>
            <person name="Yang W.F."/>
            <person name="Lam T.T."/>
            <person name="Chang Q.C."/>
            <person name="Ding S.J."/>
            <person name="Wang X.J."/>
            <person name="Zhu J.G."/>
            <person name="Ruan X.D."/>
            <person name="Zhao L."/>
            <person name="Wei J.T."/>
            <person name="Ye R.Z."/>
            <person name="Que T.C."/>
            <person name="Du C.H."/>
            <person name="Zhou Y.H."/>
            <person name="Cheng J.X."/>
            <person name="Dai P.F."/>
            <person name="Guo W.B."/>
            <person name="Han X.H."/>
            <person name="Huang E.J."/>
            <person name="Li L.F."/>
            <person name="Wei W."/>
            <person name="Gao Y.C."/>
            <person name="Liu J.Z."/>
            <person name="Shao H.Z."/>
            <person name="Wang X."/>
            <person name="Wang C.C."/>
            <person name="Yang T.C."/>
            <person name="Huo Q.B."/>
            <person name="Li W."/>
            <person name="Chen H.Y."/>
            <person name="Chen S.E."/>
            <person name="Zhou L.G."/>
            <person name="Ni X.B."/>
            <person name="Tian J.H."/>
            <person name="Sheng Y."/>
            <person name="Liu T."/>
            <person name="Pan Y.S."/>
            <person name="Xia L.Y."/>
            <person name="Li J."/>
            <person name="Zhao F."/>
            <person name="Cao W.C."/>
        </authorList>
    </citation>
    <scope>NUCLEOTIDE SEQUENCE</scope>
    <source>
        <strain evidence="2">Rmic-2018</strain>
    </source>
</reference>
<dbReference type="Gene3D" id="3.60.10.10">
    <property type="entry name" value="Endonuclease/exonuclease/phosphatase"/>
    <property type="match status" value="1"/>
</dbReference>
<dbReference type="InterPro" id="IPR036691">
    <property type="entry name" value="Endo/exonu/phosph_ase_sf"/>
</dbReference>
<evidence type="ECO:0000313" key="2">
    <source>
        <dbReference type="EMBL" id="KAH8028122.1"/>
    </source>
</evidence>
<dbReference type="Proteomes" id="UP000821866">
    <property type="component" value="Chromosome 4"/>
</dbReference>
<reference evidence="2" key="2">
    <citation type="submission" date="2021-09" db="EMBL/GenBank/DDBJ databases">
        <authorList>
            <person name="Jia N."/>
            <person name="Wang J."/>
            <person name="Shi W."/>
            <person name="Du L."/>
            <person name="Sun Y."/>
            <person name="Zhan W."/>
            <person name="Jiang J."/>
            <person name="Wang Q."/>
            <person name="Zhang B."/>
            <person name="Ji P."/>
            <person name="Sakyi L.B."/>
            <person name="Cui X."/>
            <person name="Yuan T."/>
            <person name="Jiang B."/>
            <person name="Yang W."/>
            <person name="Lam T.T.-Y."/>
            <person name="Chang Q."/>
            <person name="Ding S."/>
            <person name="Wang X."/>
            <person name="Zhu J."/>
            <person name="Ruan X."/>
            <person name="Zhao L."/>
            <person name="Wei J."/>
            <person name="Que T."/>
            <person name="Du C."/>
            <person name="Cheng J."/>
            <person name="Dai P."/>
            <person name="Han X."/>
            <person name="Huang E."/>
            <person name="Gao Y."/>
            <person name="Liu J."/>
            <person name="Shao H."/>
            <person name="Ye R."/>
            <person name="Li L."/>
            <person name="Wei W."/>
            <person name="Wang X."/>
            <person name="Wang C."/>
            <person name="Huo Q."/>
            <person name="Li W."/>
            <person name="Guo W."/>
            <person name="Chen H."/>
            <person name="Chen S."/>
            <person name="Zhou L."/>
            <person name="Zhou L."/>
            <person name="Ni X."/>
            <person name="Tian J."/>
            <person name="Zhou Y."/>
            <person name="Sheng Y."/>
            <person name="Liu T."/>
            <person name="Pan Y."/>
            <person name="Xia L."/>
            <person name="Li J."/>
            <person name="Zhao F."/>
            <person name="Cao W."/>
        </authorList>
    </citation>
    <scope>NUCLEOTIDE SEQUENCE</scope>
    <source>
        <strain evidence="2">Rmic-2018</strain>
        <tissue evidence="2">Larvae</tissue>
    </source>
</reference>
<comment type="caution">
    <text evidence="2">The sequence shown here is derived from an EMBL/GenBank/DDBJ whole genome shotgun (WGS) entry which is preliminary data.</text>
</comment>
<dbReference type="GO" id="GO:0003824">
    <property type="term" value="F:catalytic activity"/>
    <property type="evidence" value="ECO:0007669"/>
    <property type="project" value="InterPro"/>
</dbReference>